<protein>
    <recommendedName>
        <fullName evidence="5">Cilia- and flagella-associated protein 61 N-terminal domain-containing protein</fullName>
    </recommendedName>
</protein>
<evidence type="ECO:0000259" key="1">
    <source>
        <dbReference type="Pfam" id="PF16092"/>
    </source>
</evidence>
<dbReference type="InterPro" id="IPR038884">
    <property type="entry name" value="CFAP61"/>
</dbReference>
<dbReference type="Gene3D" id="3.40.630.30">
    <property type="match status" value="1"/>
</dbReference>
<keyword evidence="4" id="KW-1185">Reference proteome</keyword>
<dbReference type="Pfam" id="PF16092">
    <property type="entry name" value="CFAP61_N"/>
    <property type="match status" value="1"/>
</dbReference>
<evidence type="ECO:0008006" key="5">
    <source>
        <dbReference type="Google" id="ProtNLM"/>
    </source>
</evidence>
<sequence length="1207" mass="136379">MVVADAADAAQAKPLFIDPDTSRISTQTHFPGPVCFNMSLNYRRAEAGDAQSIQCLISGDGSGKDNMAHSLQRRYGDNYSIAHLINSSPMSIVATDTADKRVYGFIALSLVPPLHVISKIISSAAEQQDSRNISTGPWDEWLKAVYEFQDVKIYNTAFVSFLCVDPDYAVKFLDTTLTTSFKVMSDVKHICYFLPNSLILFPPFSSQWCESACSIKDDADADSQAAPRHPSNLKKDTQYFTEVPIINSSTPFSLLISHRHDLVPAFHVRAARVEDCDDLVPILQQHNLFKGDQADFYLAKLVESESESSKTLVAEVDGKVVGFMSISQDINQAKLNDAYHLDMFDFLLNVDAQSRHDLNFQKGAITPDINQVTLEDKSRVGLQRPVEQNNETYQSESVDESQSIYAHQRGMPDMIDQSDPQTFSAFCISMFCIESHHETRSAEFVRGAFLVFKEHEYCLISLPPNTSEMKILRHFSTVEPKESCDSPHNLYITNRYGLGDLVTVRPGVLGDAESIDALLYELNNQANPISTIKDALKHDMLNEPSPVRVYIAETLDQIVGVVVLKTCVDPQPYIDQYQVEAYISPKCCPFSGKPIMLEHMLLNPLFEMQTRWVVQEVMRQADCPCLLYSADEDKRQDSATKRLALRELVPVRRRRVIQFPGNLRDGSPIADPIPFNLQLITPTLLFEQRATINSRIVVIGDSDVGTAFLEKLVYSPYLQFTHLKLISMNDICEPENLKYFSTSRCYTQMELKQMRLEYYVQVINSQASELDRESKLVKLSSGDVVHYDYLILCPDAQFNASKLDMGLGELGCVYSMTKSNDASIRKAVMNLNAESESMLAIFGNSIQAYATVEMLLHMDVSPSRIVLVDPFLESKGSCFNDQAVESQVFKNIEKIGVQHYKGYTISKWGVDDLTLPKSLSGLVIASHQTNELVHLPLVHLLIYSDEQSVDNNTFKLISDSCLVFDSRLVIDNQFRTNDPLIFGAGSSTKYSSRYKTQWSHTYYDAREVGTRLADTLLQLLDSTRKIQSFKITTVCCNSQLLNRARLICLGRDMIIDNDQTGYFKIHLDVDGFITSITYIGRDVIPADNILCLYGVHQKYLNRLVSRFDEGVITDFITYLSEPWALPLYHDRFPLFAKFSRESGMAAKTDEMEAIIAHLKHHANGSTAFAEQELATLYKLFDQSDERKEWDAKVFDFLFDTRVFNSYP</sequence>
<dbReference type="PANTHER" id="PTHR21178:SF8">
    <property type="entry name" value="CILIA- AND FLAGELLA-ASSOCIATED PROTEIN 61"/>
    <property type="match status" value="1"/>
</dbReference>
<evidence type="ECO:0000313" key="3">
    <source>
        <dbReference type="EMBL" id="KAH6591360.1"/>
    </source>
</evidence>
<dbReference type="InterPro" id="IPR032151">
    <property type="entry name" value="CFAP61_N"/>
</dbReference>
<dbReference type="InterPro" id="IPR016181">
    <property type="entry name" value="Acyl_CoA_acyltransferase"/>
</dbReference>
<dbReference type="SUPFAM" id="SSF51905">
    <property type="entry name" value="FAD/NAD(P)-binding domain"/>
    <property type="match status" value="1"/>
</dbReference>
<feature type="domain" description="Cilia- and flagella-associated protein 61 N-terminal" evidence="1">
    <location>
        <begin position="42"/>
        <end position="348"/>
    </location>
</feature>
<comment type="caution">
    <text evidence="3">The sequence shown here is derived from an EMBL/GenBank/DDBJ whole genome shotgun (WGS) entry which is preliminary data.</text>
</comment>
<dbReference type="InterPro" id="IPR056299">
    <property type="entry name" value="CFAP61_dimer"/>
</dbReference>
<feature type="domain" description="CFAP61 dimerisation" evidence="2">
    <location>
        <begin position="1030"/>
        <end position="1126"/>
    </location>
</feature>
<accession>A0ABQ8F3A4</accession>
<dbReference type="Pfam" id="PF23150">
    <property type="entry name" value="CFAP61_dimer"/>
    <property type="match status" value="1"/>
</dbReference>
<dbReference type="InterPro" id="IPR036188">
    <property type="entry name" value="FAD/NAD-bd_sf"/>
</dbReference>
<gene>
    <name evidence="3" type="ORF">BASA50_008715</name>
</gene>
<dbReference type="SUPFAM" id="SSF55729">
    <property type="entry name" value="Acyl-CoA N-acyltransferases (Nat)"/>
    <property type="match status" value="1"/>
</dbReference>
<evidence type="ECO:0000313" key="4">
    <source>
        <dbReference type="Proteomes" id="UP001648503"/>
    </source>
</evidence>
<reference evidence="3 4" key="1">
    <citation type="submission" date="2021-02" db="EMBL/GenBank/DDBJ databases">
        <title>Variation within the Batrachochytrium salamandrivorans European outbreak.</title>
        <authorList>
            <person name="Kelly M."/>
            <person name="Pasmans F."/>
            <person name="Shea T.P."/>
            <person name="Munoz J.F."/>
            <person name="Carranza S."/>
            <person name="Cuomo C.A."/>
            <person name="Martel A."/>
        </authorList>
    </citation>
    <scope>NUCLEOTIDE SEQUENCE [LARGE SCALE GENOMIC DNA]</scope>
    <source>
        <strain evidence="3 4">AMFP18/2</strain>
    </source>
</reference>
<dbReference type="EMBL" id="JAFCIX010000410">
    <property type="protein sequence ID" value="KAH6591360.1"/>
    <property type="molecule type" value="Genomic_DNA"/>
</dbReference>
<dbReference type="PANTHER" id="PTHR21178">
    <property type="entry name" value="CILIA- AND FLAGELLA-ASSOCIATED PROTEIN 61"/>
    <property type="match status" value="1"/>
</dbReference>
<dbReference type="Gene3D" id="3.50.50.60">
    <property type="entry name" value="FAD/NAD(P)-binding domain"/>
    <property type="match status" value="2"/>
</dbReference>
<organism evidence="3 4">
    <name type="scientific">Batrachochytrium salamandrivorans</name>
    <dbReference type="NCBI Taxonomy" id="1357716"/>
    <lineage>
        <taxon>Eukaryota</taxon>
        <taxon>Fungi</taxon>
        <taxon>Fungi incertae sedis</taxon>
        <taxon>Chytridiomycota</taxon>
        <taxon>Chytridiomycota incertae sedis</taxon>
        <taxon>Chytridiomycetes</taxon>
        <taxon>Rhizophydiales</taxon>
        <taxon>Rhizophydiales incertae sedis</taxon>
        <taxon>Batrachochytrium</taxon>
    </lineage>
</organism>
<proteinExistence type="predicted"/>
<name>A0ABQ8F3A4_9FUNG</name>
<dbReference type="Proteomes" id="UP001648503">
    <property type="component" value="Unassembled WGS sequence"/>
</dbReference>
<evidence type="ECO:0000259" key="2">
    <source>
        <dbReference type="Pfam" id="PF23150"/>
    </source>
</evidence>